<accession>A0A9X0R552</accession>
<reference evidence="2" key="1">
    <citation type="submission" date="2020-08" db="EMBL/GenBank/DDBJ databases">
        <title>Genome Sequencing and Pan-Genome Analysis of Migratory bird Vibrio Strains, Inner Mongolia.</title>
        <authorList>
            <person name="Zheng L."/>
        </authorList>
    </citation>
    <scope>NUCLEOTIDE SEQUENCE</scope>
    <source>
        <strain evidence="2">M13F</strain>
    </source>
</reference>
<keyword evidence="1" id="KW-0175">Coiled coil</keyword>
<proteinExistence type="predicted"/>
<organism evidence="2 3">
    <name type="scientific">Vibrio metschnikovii</name>
    <dbReference type="NCBI Taxonomy" id="28172"/>
    <lineage>
        <taxon>Bacteria</taxon>
        <taxon>Pseudomonadati</taxon>
        <taxon>Pseudomonadota</taxon>
        <taxon>Gammaproteobacteria</taxon>
        <taxon>Vibrionales</taxon>
        <taxon>Vibrionaceae</taxon>
        <taxon>Vibrio</taxon>
    </lineage>
</organism>
<dbReference type="AlphaFoldDB" id="A0A9X0R552"/>
<dbReference type="Proteomes" id="UP000615796">
    <property type="component" value="Unassembled WGS sequence"/>
</dbReference>
<comment type="caution">
    <text evidence="2">The sequence shown here is derived from an EMBL/GenBank/DDBJ whole genome shotgun (WGS) entry which is preliminary data.</text>
</comment>
<dbReference type="RefSeq" id="WP_154170688.1">
    <property type="nucleotide sequence ID" value="NZ_CP101480.1"/>
</dbReference>
<keyword evidence="3" id="KW-1185">Reference proteome</keyword>
<feature type="coiled-coil region" evidence="1">
    <location>
        <begin position="72"/>
        <end position="99"/>
    </location>
</feature>
<gene>
    <name evidence="2" type="ORF">H8Q88_01980</name>
</gene>
<sequence>MLSKDLSHELQAIFTQLQQQGKAPTVALVKSRLSTSLPIPVLIAAITSWKQAQRVPKVEVNSVTPLTDQQRIAQLEQQLAMLSTRVEQLAAELTNQKESR</sequence>
<dbReference type="EMBL" id="JACRUP010000001">
    <property type="protein sequence ID" value="MBC5849729.1"/>
    <property type="molecule type" value="Genomic_DNA"/>
</dbReference>
<evidence type="ECO:0000256" key="1">
    <source>
        <dbReference type="SAM" id="Coils"/>
    </source>
</evidence>
<protein>
    <recommendedName>
        <fullName evidence="4">KfrA N-terminal DNA-binding domain-containing protein</fullName>
    </recommendedName>
</protein>
<name>A0A9X0R552_VIBME</name>
<evidence type="ECO:0000313" key="2">
    <source>
        <dbReference type="EMBL" id="MBC5849729.1"/>
    </source>
</evidence>
<evidence type="ECO:0000313" key="3">
    <source>
        <dbReference type="Proteomes" id="UP000615796"/>
    </source>
</evidence>
<evidence type="ECO:0008006" key="4">
    <source>
        <dbReference type="Google" id="ProtNLM"/>
    </source>
</evidence>